<keyword evidence="5 8" id="KW-1133">Transmembrane helix</keyword>
<keyword evidence="4" id="KW-0769">Symport</keyword>
<dbReference type="OrthoDB" id="2985014at2759"/>
<keyword evidence="3 8" id="KW-0812">Transmembrane</keyword>
<dbReference type="PANTHER" id="PTHR11662:SF415">
    <property type="entry name" value="AT30085P-RELATED"/>
    <property type="match status" value="1"/>
</dbReference>
<evidence type="ECO:0000256" key="4">
    <source>
        <dbReference type="ARBA" id="ARBA00022847"/>
    </source>
</evidence>
<protein>
    <recommendedName>
        <fullName evidence="11">Inorganic phosphate cotransporter</fullName>
    </recommendedName>
</protein>
<dbReference type="InterPro" id="IPR036259">
    <property type="entry name" value="MFS_trans_sf"/>
</dbReference>
<gene>
    <name evidence="9" type="ORF">CHIRRI_LOCUS1944</name>
</gene>
<dbReference type="Pfam" id="PF07690">
    <property type="entry name" value="MFS_1"/>
    <property type="match status" value="2"/>
</dbReference>
<evidence type="ECO:0000313" key="10">
    <source>
        <dbReference type="Proteomes" id="UP001153620"/>
    </source>
</evidence>
<evidence type="ECO:0000256" key="3">
    <source>
        <dbReference type="ARBA" id="ARBA00022692"/>
    </source>
</evidence>
<keyword evidence="2" id="KW-0813">Transport</keyword>
<dbReference type="FunFam" id="1.20.1250.20:FF:000003">
    <property type="entry name" value="Solute carrier family 17 member 3"/>
    <property type="match status" value="1"/>
</dbReference>
<feature type="transmembrane region" description="Helical" evidence="8">
    <location>
        <begin position="316"/>
        <end position="342"/>
    </location>
</feature>
<name>A0A9N9RM21_9DIPT</name>
<dbReference type="SUPFAM" id="SSF103473">
    <property type="entry name" value="MFS general substrate transporter"/>
    <property type="match status" value="1"/>
</dbReference>
<feature type="transmembrane region" description="Helical" evidence="8">
    <location>
        <begin position="39"/>
        <end position="60"/>
    </location>
</feature>
<dbReference type="InterPro" id="IPR050382">
    <property type="entry name" value="MFS_Na/Anion_cotransporter"/>
</dbReference>
<dbReference type="PANTHER" id="PTHR11662">
    <property type="entry name" value="SOLUTE CARRIER FAMILY 17"/>
    <property type="match status" value="1"/>
</dbReference>
<feature type="transmembrane region" description="Helical" evidence="8">
    <location>
        <begin position="354"/>
        <end position="372"/>
    </location>
</feature>
<dbReference type="InterPro" id="IPR011701">
    <property type="entry name" value="MFS"/>
</dbReference>
<feature type="transmembrane region" description="Helical" evidence="8">
    <location>
        <begin position="66"/>
        <end position="86"/>
    </location>
</feature>
<dbReference type="AlphaFoldDB" id="A0A9N9RM21"/>
<evidence type="ECO:0008006" key="11">
    <source>
        <dbReference type="Google" id="ProtNLM"/>
    </source>
</evidence>
<feature type="transmembrane region" description="Helical" evidence="8">
    <location>
        <begin position="177"/>
        <end position="203"/>
    </location>
</feature>
<keyword evidence="10" id="KW-1185">Reference proteome</keyword>
<evidence type="ECO:0000256" key="6">
    <source>
        <dbReference type="ARBA" id="ARBA00023136"/>
    </source>
</evidence>
<sequence>MTYREAKNLSVFDDTCPTEDEQFSKEIHGYEWSEQYQGVILGAFYWGYTLLHIPGAILSAEYGGKYTLSIGILSTAILTLLTPLTIQYGGAGWLIALRVLEGFGEGTTFPALNTLLSAWIPLKERAKAAAFVYGGAQEFLCYKDPESHPFISDKEKSYLKKELNQLSRDKAIKKTPWLKICTSVPMIALVVAQLGHSFGYFTVVTDLPKYMADVLKFKIKENGLYSTLPYVAMWIMSIIFGTISDWMLTKKWISLTNSRKLFTTFSFTVPGVFLVVASFSGCDRMQAVLMFTVAMGFMGAYYSGMKANNLDLSPNFAGAIMAITNGIGAIIGIINPYIIGLITPNRTISEWRNVFYISCGFLTFTNIVYIIWGSAEKQPWDTPEEIRSIENVETEMNRVENETEENNKT</sequence>
<dbReference type="GO" id="GO:0015293">
    <property type="term" value="F:symporter activity"/>
    <property type="evidence" value="ECO:0007669"/>
    <property type="project" value="UniProtKB-KW"/>
</dbReference>
<evidence type="ECO:0000256" key="2">
    <source>
        <dbReference type="ARBA" id="ARBA00022448"/>
    </source>
</evidence>
<dbReference type="GO" id="GO:0006820">
    <property type="term" value="P:monoatomic anion transport"/>
    <property type="evidence" value="ECO:0007669"/>
    <property type="project" value="TreeGrafter"/>
</dbReference>
<accession>A0A9N9RM21</accession>
<feature type="region of interest" description="Disordered" evidence="7">
    <location>
        <begin position="389"/>
        <end position="409"/>
    </location>
</feature>
<dbReference type="EMBL" id="OU895877">
    <property type="protein sequence ID" value="CAG9798969.1"/>
    <property type="molecule type" value="Genomic_DNA"/>
</dbReference>
<keyword evidence="6 8" id="KW-0472">Membrane</keyword>
<reference evidence="9" key="2">
    <citation type="submission" date="2022-10" db="EMBL/GenBank/DDBJ databases">
        <authorList>
            <consortium name="ENA_rothamsted_submissions"/>
            <consortium name="culmorum"/>
            <person name="King R."/>
        </authorList>
    </citation>
    <scope>NUCLEOTIDE SEQUENCE</scope>
</reference>
<evidence type="ECO:0000256" key="8">
    <source>
        <dbReference type="SAM" id="Phobius"/>
    </source>
</evidence>
<dbReference type="Proteomes" id="UP001153620">
    <property type="component" value="Chromosome 1"/>
</dbReference>
<dbReference type="GO" id="GO:0016020">
    <property type="term" value="C:membrane"/>
    <property type="evidence" value="ECO:0007669"/>
    <property type="project" value="UniProtKB-SubCell"/>
</dbReference>
<proteinExistence type="predicted"/>
<evidence type="ECO:0000256" key="7">
    <source>
        <dbReference type="SAM" id="MobiDB-lite"/>
    </source>
</evidence>
<evidence type="ECO:0000256" key="1">
    <source>
        <dbReference type="ARBA" id="ARBA00004141"/>
    </source>
</evidence>
<comment type="subcellular location">
    <subcellularLocation>
        <location evidence="1">Membrane</location>
        <topology evidence="1">Multi-pass membrane protein</topology>
    </subcellularLocation>
</comment>
<organism evidence="9 10">
    <name type="scientific">Chironomus riparius</name>
    <dbReference type="NCBI Taxonomy" id="315576"/>
    <lineage>
        <taxon>Eukaryota</taxon>
        <taxon>Metazoa</taxon>
        <taxon>Ecdysozoa</taxon>
        <taxon>Arthropoda</taxon>
        <taxon>Hexapoda</taxon>
        <taxon>Insecta</taxon>
        <taxon>Pterygota</taxon>
        <taxon>Neoptera</taxon>
        <taxon>Endopterygota</taxon>
        <taxon>Diptera</taxon>
        <taxon>Nematocera</taxon>
        <taxon>Chironomoidea</taxon>
        <taxon>Chironomidae</taxon>
        <taxon>Chironominae</taxon>
        <taxon>Chironomus</taxon>
    </lineage>
</organism>
<dbReference type="Gene3D" id="1.20.1250.20">
    <property type="entry name" value="MFS general substrate transporter like domains"/>
    <property type="match status" value="2"/>
</dbReference>
<feature type="transmembrane region" description="Helical" evidence="8">
    <location>
        <begin position="223"/>
        <end position="249"/>
    </location>
</feature>
<evidence type="ECO:0000256" key="5">
    <source>
        <dbReference type="ARBA" id="ARBA00022989"/>
    </source>
</evidence>
<evidence type="ECO:0000313" key="9">
    <source>
        <dbReference type="EMBL" id="CAG9798969.1"/>
    </source>
</evidence>
<feature type="transmembrane region" description="Helical" evidence="8">
    <location>
        <begin position="261"/>
        <end position="279"/>
    </location>
</feature>
<reference evidence="9" key="1">
    <citation type="submission" date="2022-01" db="EMBL/GenBank/DDBJ databases">
        <authorList>
            <person name="King R."/>
        </authorList>
    </citation>
    <scope>NUCLEOTIDE SEQUENCE</scope>
</reference>
<feature type="transmembrane region" description="Helical" evidence="8">
    <location>
        <begin position="285"/>
        <end position="304"/>
    </location>
</feature>